<accession>A0ABQ5L066</accession>
<evidence type="ECO:0000259" key="1">
    <source>
        <dbReference type="Pfam" id="PF12680"/>
    </source>
</evidence>
<dbReference type="Pfam" id="PF12680">
    <property type="entry name" value="SnoaL_2"/>
    <property type="match status" value="1"/>
</dbReference>
<dbReference type="Proteomes" id="UP001057375">
    <property type="component" value="Unassembled WGS sequence"/>
</dbReference>
<evidence type="ECO:0000313" key="2">
    <source>
        <dbReference type="EMBL" id="GKT37363.1"/>
    </source>
</evidence>
<feature type="non-terminal residue" evidence="2">
    <location>
        <position position="182"/>
    </location>
</feature>
<feature type="non-terminal residue" evidence="2">
    <location>
        <position position="1"/>
    </location>
</feature>
<protein>
    <recommendedName>
        <fullName evidence="1">SnoaL-like domain-containing protein</fullName>
    </recommendedName>
</protein>
<proteinExistence type="predicted"/>
<dbReference type="InterPro" id="IPR032710">
    <property type="entry name" value="NTF2-like_dom_sf"/>
</dbReference>
<keyword evidence="3" id="KW-1185">Reference proteome</keyword>
<feature type="domain" description="SnoaL-like" evidence="1">
    <location>
        <begin position="72"/>
        <end position="161"/>
    </location>
</feature>
<comment type="caution">
    <text evidence="2">The sequence shown here is derived from an EMBL/GenBank/DDBJ whole genome shotgun (WGS) entry which is preliminary data.</text>
</comment>
<evidence type="ECO:0000313" key="3">
    <source>
        <dbReference type="Proteomes" id="UP001057375"/>
    </source>
</evidence>
<reference evidence="2" key="1">
    <citation type="submission" date="2022-03" db="EMBL/GenBank/DDBJ databases">
        <title>Draft genome sequence of Aduncisulcus paluster, a free-living microaerophilic Fornicata.</title>
        <authorList>
            <person name="Yuyama I."/>
            <person name="Kume K."/>
            <person name="Tamura T."/>
            <person name="Inagaki Y."/>
            <person name="Hashimoto T."/>
        </authorList>
    </citation>
    <scope>NUCLEOTIDE SEQUENCE</scope>
    <source>
        <strain evidence="2">NY0171</strain>
    </source>
</reference>
<dbReference type="InterPro" id="IPR037401">
    <property type="entry name" value="SnoaL-like"/>
</dbReference>
<name>A0ABQ5L066_9EUKA</name>
<gene>
    <name evidence="2" type="ORF">ADUPG1_003311</name>
</gene>
<dbReference type="Gene3D" id="3.10.450.50">
    <property type="match status" value="1"/>
</dbReference>
<sequence>TSKERKNLGFADRVGRTIFGRCMTWWMIDPAELEKPVPEKMERIPMVNYQFSSDAVVDGSDAATGAISAVGNYNKALKSGVVTDILKYFTEDAILIPEGVQAVQGLNAIKKVYDALVELLIFEADNTINIVEVQASGDMAFVRSRDTHGSVTERNTGKSRLPIFRELWVLRRSSGEWKIAVY</sequence>
<organism evidence="2 3">
    <name type="scientific">Aduncisulcus paluster</name>
    <dbReference type="NCBI Taxonomy" id="2918883"/>
    <lineage>
        <taxon>Eukaryota</taxon>
        <taxon>Metamonada</taxon>
        <taxon>Carpediemonas-like organisms</taxon>
        <taxon>Aduncisulcus</taxon>
    </lineage>
</organism>
<dbReference type="SUPFAM" id="SSF54427">
    <property type="entry name" value="NTF2-like"/>
    <property type="match status" value="1"/>
</dbReference>
<dbReference type="EMBL" id="BQXS01004500">
    <property type="protein sequence ID" value="GKT37363.1"/>
    <property type="molecule type" value="Genomic_DNA"/>
</dbReference>